<sequence length="279" mass="30042">MSPLAGEGAEGEGQPAHHQHETMIDLHTHILHEFDDGAESLSDALVMARAAVANGITTVATTPHGRGVPPPNSRYSVALIRERFAVLQTALEAEAIPLTLVAGTEIYGEAGALAALQAGRLLTYGTSRALLLEFPLEVRAEAAAELIFGFQLANYRVVVAHPERYRFVRQDPNALIPLIERGALMQLTSGALIGRQGSHMQRVTKQMLQHGMAHILATDSHGPHLRRMPDLAEAHAVACELVGAEVADALVLHTPAAILADAALDLPPPEHIRRWFGLW</sequence>
<comment type="caution">
    <text evidence="6">The sequence shown here is derived from an EMBL/GenBank/DDBJ whole genome shotgun (WGS) entry which is preliminary data.</text>
</comment>
<dbReference type="GO" id="GO:0030145">
    <property type="term" value="F:manganese ion binding"/>
    <property type="evidence" value="ECO:0007669"/>
    <property type="project" value="InterPro"/>
</dbReference>
<dbReference type="PIRSF" id="PIRSF016557">
    <property type="entry name" value="Caps_synth_CpsB"/>
    <property type="match status" value="1"/>
</dbReference>
<evidence type="ECO:0000256" key="2">
    <source>
        <dbReference type="ARBA" id="ARBA00013064"/>
    </source>
</evidence>
<dbReference type="GO" id="GO:0004725">
    <property type="term" value="F:protein tyrosine phosphatase activity"/>
    <property type="evidence" value="ECO:0007669"/>
    <property type="project" value="UniProtKB-EC"/>
</dbReference>
<comment type="catalytic activity">
    <reaction evidence="5">
        <text>O-phospho-L-tyrosyl-[protein] + H2O = L-tyrosyl-[protein] + phosphate</text>
        <dbReference type="Rhea" id="RHEA:10684"/>
        <dbReference type="Rhea" id="RHEA-COMP:10136"/>
        <dbReference type="Rhea" id="RHEA-COMP:20101"/>
        <dbReference type="ChEBI" id="CHEBI:15377"/>
        <dbReference type="ChEBI" id="CHEBI:43474"/>
        <dbReference type="ChEBI" id="CHEBI:46858"/>
        <dbReference type="ChEBI" id="CHEBI:61978"/>
        <dbReference type="EC" id="3.1.3.48"/>
    </reaction>
</comment>
<proteinExistence type="inferred from homology"/>
<keyword evidence="3" id="KW-0378">Hydrolase</keyword>
<dbReference type="InterPro" id="IPR016195">
    <property type="entry name" value="Pol/histidinol_Pase-like"/>
</dbReference>
<dbReference type="AlphaFoldDB" id="A0A426U8V2"/>
<comment type="similarity">
    <text evidence="1">Belongs to the metallo-dependent hydrolases superfamily. CpsB/CapC family.</text>
</comment>
<dbReference type="SUPFAM" id="SSF89550">
    <property type="entry name" value="PHP domain-like"/>
    <property type="match status" value="1"/>
</dbReference>
<dbReference type="PANTHER" id="PTHR39181">
    <property type="entry name" value="TYROSINE-PROTEIN PHOSPHATASE YWQE"/>
    <property type="match status" value="1"/>
</dbReference>
<evidence type="ECO:0000313" key="6">
    <source>
        <dbReference type="EMBL" id="RRR76669.1"/>
    </source>
</evidence>
<evidence type="ECO:0000256" key="4">
    <source>
        <dbReference type="ARBA" id="ARBA00022912"/>
    </source>
</evidence>
<dbReference type="InterPro" id="IPR016667">
    <property type="entry name" value="Caps_polysacc_synth_CpsB/CapC"/>
</dbReference>
<evidence type="ECO:0000256" key="1">
    <source>
        <dbReference type="ARBA" id="ARBA00005750"/>
    </source>
</evidence>
<evidence type="ECO:0000256" key="5">
    <source>
        <dbReference type="ARBA" id="ARBA00051722"/>
    </source>
</evidence>
<organism evidence="6 7">
    <name type="scientific">Candidatus Viridilinea halotolerans</name>
    <dbReference type="NCBI Taxonomy" id="2491704"/>
    <lineage>
        <taxon>Bacteria</taxon>
        <taxon>Bacillati</taxon>
        <taxon>Chloroflexota</taxon>
        <taxon>Chloroflexia</taxon>
        <taxon>Chloroflexales</taxon>
        <taxon>Chloroflexineae</taxon>
        <taxon>Oscillochloridaceae</taxon>
        <taxon>Candidatus Viridilinea</taxon>
    </lineage>
</organism>
<evidence type="ECO:0000313" key="7">
    <source>
        <dbReference type="Proteomes" id="UP000280307"/>
    </source>
</evidence>
<gene>
    <name evidence="6" type="ORF">EI684_02565</name>
</gene>
<dbReference type="Gene3D" id="3.20.20.140">
    <property type="entry name" value="Metal-dependent hydrolases"/>
    <property type="match status" value="1"/>
</dbReference>
<reference evidence="6 7" key="1">
    <citation type="submission" date="2018-12" db="EMBL/GenBank/DDBJ databases">
        <title>Genome Sequence of Candidatus Viridilinea halotolerans isolated from saline sulfide-rich spring.</title>
        <authorList>
            <person name="Grouzdev D.S."/>
            <person name="Burganskaya E.I."/>
            <person name="Krutkina M.S."/>
            <person name="Sukhacheva M.V."/>
            <person name="Gorlenko V.M."/>
        </authorList>
    </citation>
    <scope>NUCLEOTIDE SEQUENCE [LARGE SCALE GENOMIC DNA]</scope>
    <source>
        <strain evidence="6">Chok-6</strain>
    </source>
</reference>
<dbReference type="Proteomes" id="UP000280307">
    <property type="component" value="Unassembled WGS sequence"/>
</dbReference>
<dbReference type="PANTHER" id="PTHR39181:SF1">
    <property type="entry name" value="TYROSINE-PROTEIN PHOSPHATASE YWQE"/>
    <property type="match status" value="1"/>
</dbReference>
<dbReference type="Pfam" id="PF19567">
    <property type="entry name" value="CpsB_CapC"/>
    <property type="match status" value="1"/>
</dbReference>
<accession>A0A426U8V2</accession>
<name>A0A426U8V2_9CHLR</name>
<keyword evidence="4" id="KW-0904">Protein phosphatase</keyword>
<protein>
    <recommendedName>
        <fullName evidence="2">protein-tyrosine-phosphatase</fullName>
        <ecNumber evidence="2">3.1.3.48</ecNumber>
    </recommendedName>
</protein>
<dbReference type="EMBL" id="RSAS01000106">
    <property type="protein sequence ID" value="RRR76669.1"/>
    <property type="molecule type" value="Genomic_DNA"/>
</dbReference>
<evidence type="ECO:0000256" key="3">
    <source>
        <dbReference type="ARBA" id="ARBA00022801"/>
    </source>
</evidence>
<dbReference type="EC" id="3.1.3.48" evidence="2"/>